<protein>
    <submittedName>
        <fullName evidence="2">Uncharacterized protein</fullName>
    </submittedName>
</protein>
<organism evidence="2 3">
    <name type="scientific">Sesamum alatum</name>
    <dbReference type="NCBI Taxonomy" id="300844"/>
    <lineage>
        <taxon>Eukaryota</taxon>
        <taxon>Viridiplantae</taxon>
        <taxon>Streptophyta</taxon>
        <taxon>Embryophyta</taxon>
        <taxon>Tracheophyta</taxon>
        <taxon>Spermatophyta</taxon>
        <taxon>Magnoliopsida</taxon>
        <taxon>eudicotyledons</taxon>
        <taxon>Gunneridae</taxon>
        <taxon>Pentapetalae</taxon>
        <taxon>asterids</taxon>
        <taxon>lamiids</taxon>
        <taxon>Lamiales</taxon>
        <taxon>Pedaliaceae</taxon>
        <taxon>Sesamum</taxon>
    </lineage>
</organism>
<proteinExistence type="predicted"/>
<sequence>MGTAPPAARVSDPKGIENERRICVHYLWSGVTILNLLFPISPFLPSAITGWQRLPKIGFVENNQVAFIQSNLLCLITLLERKRMQGRTLSFPLIESKAYQRIKVEIRARAQRGGEKILIESSTVLNSEKDFSKCDQIDRESHHLLEKKPRKEEESLRQELGKQEGEARKGEARGSPSLGRLCPGSGNLSLASFWSARISLCFITGLAVHTPKAFSELLKLSREYQMLTVTKRLSVDAEPTIQSNSITSIRLQKPSPTLIGIALQANRAESLPLSFLLESRACCSRSGENLAAYLLYPRVLARLGSFFEPCFSLPPIPVSYRPKQAYGV</sequence>
<dbReference type="AlphaFoldDB" id="A0AAE1XIJ8"/>
<reference evidence="2" key="2">
    <citation type="journal article" date="2024" name="Plant">
        <title>Genomic evolution and insights into agronomic trait innovations of Sesamum species.</title>
        <authorList>
            <person name="Miao H."/>
            <person name="Wang L."/>
            <person name="Qu L."/>
            <person name="Liu H."/>
            <person name="Sun Y."/>
            <person name="Le M."/>
            <person name="Wang Q."/>
            <person name="Wei S."/>
            <person name="Zheng Y."/>
            <person name="Lin W."/>
            <person name="Duan Y."/>
            <person name="Cao H."/>
            <person name="Xiong S."/>
            <person name="Wang X."/>
            <person name="Wei L."/>
            <person name="Li C."/>
            <person name="Ma Q."/>
            <person name="Ju M."/>
            <person name="Zhao R."/>
            <person name="Li G."/>
            <person name="Mu C."/>
            <person name="Tian Q."/>
            <person name="Mei H."/>
            <person name="Zhang T."/>
            <person name="Gao T."/>
            <person name="Zhang H."/>
        </authorList>
    </citation>
    <scope>NUCLEOTIDE SEQUENCE</scope>
    <source>
        <strain evidence="2">3651</strain>
    </source>
</reference>
<name>A0AAE1XIJ8_9LAMI</name>
<reference evidence="2" key="1">
    <citation type="submission" date="2020-06" db="EMBL/GenBank/DDBJ databases">
        <authorList>
            <person name="Li T."/>
            <person name="Hu X."/>
            <person name="Zhang T."/>
            <person name="Song X."/>
            <person name="Zhang H."/>
            <person name="Dai N."/>
            <person name="Sheng W."/>
            <person name="Hou X."/>
            <person name="Wei L."/>
        </authorList>
    </citation>
    <scope>NUCLEOTIDE SEQUENCE</scope>
    <source>
        <strain evidence="2">3651</strain>
        <tissue evidence="2">Leaf</tissue>
    </source>
</reference>
<accession>A0AAE1XIJ8</accession>
<feature type="compositionally biased region" description="Basic and acidic residues" evidence="1">
    <location>
        <begin position="142"/>
        <end position="172"/>
    </location>
</feature>
<evidence type="ECO:0000313" key="3">
    <source>
        <dbReference type="Proteomes" id="UP001293254"/>
    </source>
</evidence>
<dbReference type="EMBL" id="JACGWO010000040">
    <property type="protein sequence ID" value="KAK4412018.1"/>
    <property type="molecule type" value="Genomic_DNA"/>
</dbReference>
<comment type="caution">
    <text evidence="2">The sequence shown here is derived from an EMBL/GenBank/DDBJ whole genome shotgun (WGS) entry which is preliminary data.</text>
</comment>
<evidence type="ECO:0000313" key="2">
    <source>
        <dbReference type="EMBL" id="KAK4412018.1"/>
    </source>
</evidence>
<evidence type="ECO:0000256" key="1">
    <source>
        <dbReference type="SAM" id="MobiDB-lite"/>
    </source>
</evidence>
<dbReference type="Proteomes" id="UP001293254">
    <property type="component" value="Unassembled WGS sequence"/>
</dbReference>
<keyword evidence="3" id="KW-1185">Reference proteome</keyword>
<gene>
    <name evidence="2" type="ORF">Salat_2976300</name>
</gene>
<feature type="region of interest" description="Disordered" evidence="1">
    <location>
        <begin position="142"/>
        <end position="178"/>
    </location>
</feature>